<dbReference type="EMBL" id="KZ805406">
    <property type="protein sequence ID" value="PVH98790.1"/>
    <property type="molecule type" value="Genomic_DNA"/>
</dbReference>
<proteinExistence type="predicted"/>
<evidence type="ECO:0000313" key="3">
    <source>
        <dbReference type="Proteomes" id="UP000244855"/>
    </source>
</evidence>
<evidence type="ECO:0000256" key="1">
    <source>
        <dbReference type="SAM" id="SignalP"/>
    </source>
</evidence>
<organism evidence="2 3">
    <name type="scientific">Periconia macrospinosa</name>
    <dbReference type="NCBI Taxonomy" id="97972"/>
    <lineage>
        <taxon>Eukaryota</taxon>
        <taxon>Fungi</taxon>
        <taxon>Dikarya</taxon>
        <taxon>Ascomycota</taxon>
        <taxon>Pezizomycotina</taxon>
        <taxon>Dothideomycetes</taxon>
        <taxon>Pleosporomycetidae</taxon>
        <taxon>Pleosporales</taxon>
        <taxon>Massarineae</taxon>
        <taxon>Periconiaceae</taxon>
        <taxon>Periconia</taxon>
    </lineage>
</organism>
<feature type="chain" id="PRO_5016101768" evidence="1">
    <location>
        <begin position="22"/>
        <end position="153"/>
    </location>
</feature>
<dbReference type="Proteomes" id="UP000244855">
    <property type="component" value="Unassembled WGS sequence"/>
</dbReference>
<keyword evidence="1" id="KW-0732">Signal</keyword>
<protein>
    <submittedName>
        <fullName evidence="2">Uncharacterized protein</fullName>
    </submittedName>
</protein>
<name>A0A2V1DL02_9PLEO</name>
<accession>A0A2V1DL02</accession>
<gene>
    <name evidence="2" type="ORF">DM02DRAFT_657028</name>
</gene>
<feature type="signal peptide" evidence="1">
    <location>
        <begin position="1"/>
        <end position="21"/>
    </location>
</feature>
<evidence type="ECO:0000313" key="2">
    <source>
        <dbReference type="EMBL" id="PVH98790.1"/>
    </source>
</evidence>
<sequence length="153" mass="17505">MKFSTTALVSTLFILVPSTLAAPSVQPVSLSTRNETIANADDLIEARAGNGKELTWNARSDWIKDGLKRRRTQFWVKPNTKKAQKEFCDAWNDKGNFILPSNFQCYWNTELKIWCADVSFANVPLGDSQFKDSRQRALNEWRARTKGDVFEKK</sequence>
<keyword evidence="3" id="KW-1185">Reference proteome</keyword>
<reference evidence="2 3" key="1">
    <citation type="journal article" date="2018" name="Sci. Rep.">
        <title>Comparative genomics provides insights into the lifestyle and reveals functional heterogeneity of dark septate endophytic fungi.</title>
        <authorList>
            <person name="Knapp D.G."/>
            <person name="Nemeth J.B."/>
            <person name="Barry K."/>
            <person name="Hainaut M."/>
            <person name="Henrissat B."/>
            <person name="Johnson J."/>
            <person name="Kuo A."/>
            <person name="Lim J.H.P."/>
            <person name="Lipzen A."/>
            <person name="Nolan M."/>
            <person name="Ohm R.A."/>
            <person name="Tamas L."/>
            <person name="Grigoriev I.V."/>
            <person name="Spatafora J.W."/>
            <person name="Nagy L.G."/>
            <person name="Kovacs G.M."/>
        </authorList>
    </citation>
    <scope>NUCLEOTIDE SEQUENCE [LARGE SCALE GENOMIC DNA]</scope>
    <source>
        <strain evidence="2 3">DSE2036</strain>
    </source>
</reference>
<dbReference type="AlphaFoldDB" id="A0A2V1DL02"/>